<dbReference type="AlphaFoldDB" id="A0A240UPY2"/>
<name>A0A240UPY2_9GAMM</name>
<dbReference type="GO" id="GO:0051539">
    <property type="term" value="F:4 iron, 4 sulfur cluster binding"/>
    <property type="evidence" value="ECO:0007669"/>
    <property type="project" value="UniProtKB-KW"/>
</dbReference>
<comment type="cofactor">
    <cofactor evidence="2">
        <name>[4Fe-4S] cluster</name>
        <dbReference type="ChEBI" id="CHEBI:49883"/>
    </cofactor>
</comment>
<organism evidence="12 13">
    <name type="scientific">Kushneria marisflavi</name>
    <dbReference type="NCBI Taxonomy" id="157779"/>
    <lineage>
        <taxon>Bacteria</taxon>
        <taxon>Pseudomonadati</taxon>
        <taxon>Pseudomonadota</taxon>
        <taxon>Gammaproteobacteria</taxon>
        <taxon>Oceanospirillales</taxon>
        <taxon>Halomonadaceae</taxon>
        <taxon>Kushneria</taxon>
    </lineage>
</organism>
<keyword evidence="5" id="KW-0004">4Fe-4S</keyword>
<dbReference type="Gene3D" id="3.40.50.11540">
    <property type="entry name" value="NADH-ubiquinone oxidoreductase 51kDa subunit"/>
    <property type="match status" value="1"/>
</dbReference>
<protein>
    <recommendedName>
        <fullName evidence="4">NADH-quinone oxidoreductase subunit F</fullName>
    </recommendedName>
    <alternativeName>
        <fullName evidence="9">NADH dehydrogenase I subunit F</fullName>
    </alternativeName>
    <alternativeName>
        <fullName evidence="10">NDH-1 subunit F</fullName>
    </alternativeName>
</protein>
<dbReference type="PROSITE" id="PS00645">
    <property type="entry name" value="COMPLEX1_51K_2"/>
    <property type="match status" value="1"/>
</dbReference>
<dbReference type="GO" id="GO:0010181">
    <property type="term" value="F:FMN binding"/>
    <property type="evidence" value="ECO:0007669"/>
    <property type="project" value="InterPro"/>
</dbReference>
<dbReference type="InterPro" id="IPR019575">
    <property type="entry name" value="Nuop51_4Fe4S-bd"/>
</dbReference>
<evidence type="ECO:0000256" key="10">
    <source>
        <dbReference type="ARBA" id="ARBA00032787"/>
    </source>
</evidence>
<gene>
    <name evidence="12" type="ORF">B9H00_11150</name>
</gene>
<dbReference type="Gene3D" id="3.10.20.600">
    <property type="match status" value="1"/>
</dbReference>
<dbReference type="SMART" id="SM00928">
    <property type="entry name" value="NADH_4Fe-4S"/>
    <property type="match status" value="1"/>
</dbReference>
<dbReference type="InterPro" id="IPR037225">
    <property type="entry name" value="Nuo51_FMN-bd_sf"/>
</dbReference>
<dbReference type="InterPro" id="IPR011538">
    <property type="entry name" value="Nuo51_FMN-bd"/>
</dbReference>
<comment type="similarity">
    <text evidence="3">Belongs to the complex I 51 kDa subunit family.</text>
</comment>
<dbReference type="InterPro" id="IPR037207">
    <property type="entry name" value="Nuop51_4Fe4S-bd_sf"/>
</dbReference>
<evidence type="ECO:0000256" key="8">
    <source>
        <dbReference type="ARBA" id="ARBA00023014"/>
    </source>
</evidence>
<evidence type="ECO:0000256" key="9">
    <source>
        <dbReference type="ARBA" id="ARBA00031578"/>
    </source>
</evidence>
<evidence type="ECO:0000256" key="6">
    <source>
        <dbReference type="ARBA" id="ARBA00022723"/>
    </source>
</evidence>
<dbReference type="SUPFAM" id="SSF52833">
    <property type="entry name" value="Thioredoxin-like"/>
    <property type="match status" value="1"/>
</dbReference>
<dbReference type="EMBL" id="CP021358">
    <property type="protein sequence ID" value="ART63544.1"/>
    <property type="molecule type" value="Genomic_DNA"/>
</dbReference>
<dbReference type="PANTHER" id="PTHR43578">
    <property type="entry name" value="NADH-QUINONE OXIDOREDUCTASE SUBUNIT F"/>
    <property type="match status" value="1"/>
</dbReference>
<evidence type="ECO:0000256" key="5">
    <source>
        <dbReference type="ARBA" id="ARBA00022485"/>
    </source>
</evidence>
<evidence type="ECO:0000259" key="11">
    <source>
        <dbReference type="SMART" id="SM00928"/>
    </source>
</evidence>
<dbReference type="InterPro" id="IPR036249">
    <property type="entry name" value="Thioredoxin-like_sf"/>
</dbReference>
<dbReference type="PANTHER" id="PTHR43578:SF3">
    <property type="entry name" value="NADH-QUINONE OXIDOREDUCTASE SUBUNIT F"/>
    <property type="match status" value="1"/>
</dbReference>
<evidence type="ECO:0000256" key="3">
    <source>
        <dbReference type="ARBA" id="ARBA00007523"/>
    </source>
</evidence>
<dbReference type="GO" id="GO:0008137">
    <property type="term" value="F:NADH dehydrogenase (ubiquinone) activity"/>
    <property type="evidence" value="ECO:0007669"/>
    <property type="project" value="InterPro"/>
</dbReference>
<feature type="domain" description="NADH-ubiquinone oxidoreductase 51kDa subunit iron-sulphur binding" evidence="11">
    <location>
        <begin position="427"/>
        <end position="472"/>
    </location>
</feature>
<dbReference type="Proteomes" id="UP000194457">
    <property type="component" value="Chromosome"/>
</dbReference>
<evidence type="ECO:0000256" key="4">
    <source>
        <dbReference type="ARBA" id="ARBA00019901"/>
    </source>
</evidence>
<dbReference type="FunFam" id="3.40.50.11540:FF:000001">
    <property type="entry name" value="NADH dehydrogenase [ubiquinone] flavoprotein 1, mitochondrial"/>
    <property type="match status" value="1"/>
</dbReference>
<keyword evidence="6" id="KW-0479">Metal-binding</keyword>
<dbReference type="SUPFAM" id="SSF142984">
    <property type="entry name" value="Nqo1 middle domain-like"/>
    <property type="match status" value="1"/>
</dbReference>
<dbReference type="Pfam" id="PF10589">
    <property type="entry name" value="NADH_4Fe-4S"/>
    <property type="match status" value="1"/>
</dbReference>
<dbReference type="GO" id="GO:0046872">
    <property type="term" value="F:metal ion binding"/>
    <property type="evidence" value="ECO:0007669"/>
    <property type="project" value="UniProtKB-KW"/>
</dbReference>
<evidence type="ECO:0000256" key="1">
    <source>
        <dbReference type="ARBA" id="ARBA00001917"/>
    </source>
</evidence>
<reference evidence="12 13" key="1">
    <citation type="submission" date="2017-05" db="EMBL/GenBank/DDBJ databases">
        <authorList>
            <person name="Song R."/>
            <person name="Chenine A.L."/>
            <person name="Ruprecht R.M."/>
        </authorList>
    </citation>
    <scope>NUCLEOTIDE SEQUENCE [LARGE SCALE GENOMIC DNA]</scope>
    <source>
        <strain evidence="12">SW32</strain>
    </source>
</reference>
<evidence type="ECO:0000256" key="7">
    <source>
        <dbReference type="ARBA" id="ARBA00023004"/>
    </source>
</evidence>
<dbReference type="Pfam" id="PF01512">
    <property type="entry name" value="Complex1_51K"/>
    <property type="match status" value="1"/>
</dbReference>
<dbReference type="Gene3D" id="1.20.1440.230">
    <property type="entry name" value="NADH-ubiquinone oxidoreductase 51kDa subunit, iron-sulphur binding domain"/>
    <property type="match status" value="1"/>
</dbReference>
<keyword evidence="7" id="KW-0408">Iron</keyword>
<accession>A0A240UPY2</accession>
<sequence length="522" mass="55722">MTVTVYVPRDTTALALGADRVATRLERGAKARNVDINIVRNGSRGLFYLEPLIEIDTPEGRIAFGPVTPADVESLLEAGLLEARQKHPLSLGLTEEIPYLKRQQRLTFSRIGITDPISIEDYTALRGFEGLKKTLALESQAVVDEVKTSGLRGRGGAAFPTGIKWQTVHDQPPGQKYVVCNADEGDSGTFADRLVMECDPYLLIEGMTIAGLAVGADQGYIYLRSEYPLAHAILDEAIERAVNAGYLGDNIQGSGRAFHLEVRLGAGAYICGEETSLLESLEGKRGLVRAKPPLPAIEGLFGRPTVVNNVLSLAAVPFIMDQGGQTYADYGLGRSRGTLAIQLAGNVKRGGLVELAFGTSLRELMEGFGGGTLSGRPLKAVQVGGPLGAYLPESQWDHPVDYEGFAAFGGVVGHGGVVMFDDSVDMGDQARFAMEFCSVESCGKCTPCRIGAVRGVEVIDRIRAGESFEKNLALLTDLCDTMVDGSLCAMGGMTPFPVQSVMKHFPDDLTPRQAVTAGGTTC</sequence>
<dbReference type="Gene3D" id="6.10.250.1450">
    <property type="match status" value="1"/>
</dbReference>
<dbReference type="RefSeq" id="WP_086900724.1">
    <property type="nucleotide sequence ID" value="NZ_CP021358.1"/>
</dbReference>
<dbReference type="PROSITE" id="PS00644">
    <property type="entry name" value="COMPLEX1_51K_1"/>
    <property type="match status" value="1"/>
</dbReference>
<evidence type="ECO:0000256" key="2">
    <source>
        <dbReference type="ARBA" id="ARBA00001966"/>
    </source>
</evidence>
<keyword evidence="13" id="KW-1185">Reference proteome</keyword>
<evidence type="ECO:0000313" key="13">
    <source>
        <dbReference type="Proteomes" id="UP000194457"/>
    </source>
</evidence>
<proteinExistence type="inferred from homology"/>
<evidence type="ECO:0000313" key="12">
    <source>
        <dbReference type="EMBL" id="ART63544.1"/>
    </source>
</evidence>
<dbReference type="CDD" id="cd03063">
    <property type="entry name" value="TRX_Fd_FDH_beta"/>
    <property type="match status" value="1"/>
</dbReference>
<dbReference type="SUPFAM" id="SSF142019">
    <property type="entry name" value="Nqo1 FMN-binding domain-like"/>
    <property type="match status" value="1"/>
</dbReference>
<dbReference type="KEGG" id="kma:B9H00_11150"/>
<dbReference type="SUPFAM" id="SSF140490">
    <property type="entry name" value="Nqo1C-terminal domain-like"/>
    <property type="match status" value="1"/>
</dbReference>
<keyword evidence="8" id="KW-0411">Iron-sulfur</keyword>
<dbReference type="InterPro" id="IPR001949">
    <property type="entry name" value="NADH-UbQ_OxRdtase_51kDa_CS"/>
</dbReference>
<comment type="cofactor">
    <cofactor evidence="1">
        <name>FMN</name>
        <dbReference type="ChEBI" id="CHEBI:58210"/>
    </cofactor>
</comment>
<dbReference type="OrthoDB" id="9805533at2"/>